<sequence length="282" mass="32253">MRFLSACLPLALSLLGLAQATEMPPGYDRWSLGNIDGVTLLDEDKKYHLVEVIRFHPWMKAATIYFVDEDIQPTRGSRLGLAEIYNDLAKERERDPNDIDWIITEVTEDWETDDLIRDIRESRGVGPTDEVVVVPGDPDWDGIFSTKYHKYASLVNHKEIDRVLIRTVQRVTSGGDEGPMSWEEVWEEEWTATQDEGPVSWEEVWKEEWTATQESEEVKAWVENQMSAEENDAALEGMLAEEEIEEASSLALMYLSVDFLLPLSLSLSLSLRTLSEEERINA</sequence>
<dbReference type="RefSeq" id="XP_070856126.1">
    <property type="nucleotide sequence ID" value="XM_071004556.1"/>
</dbReference>
<evidence type="ECO:0000313" key="2">
    <source>
        <dbReference type="EMBL" id="KAL2884945.1"/>
    </source>
</evidence>
<dbReference type="Proteomes" id="UP001610728">
    <property type="component" value="Unassembled WGS sequence"/>
</dbReference>
<comment type="caution">
    <text evidence="2">The sequence shown here is derived from an EMBL/GenBank/DDBJ whole genome shotgun (WGS) entry which is preliminary data.</text>
</comment>
<dbReference type="EMBL" id="JABSNW010000009">
    <property type="protein sequence ID" value="KAL2884945.1"/>
    <property type="molecule type" value="Genomic_DNA"/>
</dbReference>
<protein>
    <submittedName>
        <fullName evidence="2">Uncharacterized protein</fullName>
    </submittedName>
</protein>
<accession>A0ABR4M9J1</accession>
<keyword evidence="1" id="KW-0732">Signal</keyword>
<feature type="chain" id="PRO_5045677196" evidence="1">
    <location>
        <begin position="21"/>
        <end position="282"/>
    </location>
</feature>
<keyword evidence="3" id="KW-1185">Reference proteome</keyword>
<evidence type="ECO:0000256" key="1">
    <source>
        <dbReference type="SAM" id="SignalP"/>
    </source>
</evidence>
<feature type="signal peptide" evidence="1">
    <location>
        <begin position="1"/>
        <end position="20"/>
    </location>
</feature>
<name>A0ABR4M9J1_9PEZI</name>
<organism evidence="2 3">
    <name type="scientific">Ceratocystis lukuohia</name>
    <dbReference type="NCBI Taxonomy" id="2019550"/>
    <lineage>
        <taxon>Eukaryota</taxon>
        <taxon>Fungi</taxon>
        <taxon>Dikarya</taxon>
        <taxon>Ascomycota</taxon>
        <taxon>Pezizomycotina</taxon>
        <taxon>Sordariomycetes</taxon>
        <taxon>Hypocreomycetidae</taxon>
        <taxon>Microascales</taxon>
        <taxon>Ceratocystidaceae</taxon>
        <taxon>Ceratocystis</taxon>
    </lineage>
</organism>
<reference evidence="2 3" key="1">
    <citation type="submission" date="2020-05" db="EMBL/GenBank/DDBJ databases">
        <title>Ceratocystis lukuohia genome.</title>
        <authorList>
            <person name="Harrington T.C."/>
            <person name="Kim K."/>
            <person name="Mayers C.G."/>
        </authorList>
    </citation>
    <scope>NUCLEOTIDE SEQUENCE [LARGE SCALE GENOMIC DNA]</scope>
    <source>
        <strain evidence="2 3">C4212</strain>
    </source>
</reference>
<dbReference type="GeneID" id="98121464"/>
<proteinExistence type="predicted"/>
<gene>
    <name evidence="2" type="ORF">HOO65_090240</name>
</gene>
<evidence type="ECO:0000313" key="3">
    <source>
        <dbReference type="Proteomes" id="UP001610728"/>
    </source>
</evidence>